<evidence type="ECO:0000256" key="1">
    <source>
        <dbReference type="SAM" id="MobiDB-lite"/>
    </source>
</evidence>
<protein>
    <submittedName>
        <fullName evidence="2">Uncharacterized protein</fullName>
    </submittedName>
</protein>
<reference evidence="2" key="1">
    <citation type="submission" date="2020-10" db="EMBL/GenBank/DDBJ databases">
        <authorList>
            <person name="Han B."/>
            <person name="Lu T."/>
            <person name="Zhao Q."/>
            <person name="Huang X."/>
            <person name="Zhao Y."/>
        </authorList>
    </citation>
    <scope>NUCLEOTIDE SEQUENCE</scope>
</reference>
<feature type="region of interest" description="Disordered" evidence="1">
    <location>
        <begin position="1"/>
        <end position="74"/>
    </location>
</feature>
<gene>
    <name evidence="2" type="ORF">NCGR_LOCUS39019</name>
</gene>
<dbReference type="EMBL" id="CAJGYO010000010">
    <property type="protein sequence ID" value="CAD6255475.1"/>
    <property type="molecule type" value="Genomic_DNA"/>
</dbReference>
<evidence type="ECO:0000313" key="3">
    <source>
        <dbReference type="Proteomes" id="UP000604825"/>
    </source>
</evidence>
<accession>A0A811Q4M9</accession>
<feature type="compositionally biased region" description="Polar residues" evidence="1">
    <location>
        <begin position="1"/>
        <end position="15"/>
    </location>
</feature>
<organism evidence="2 3">
    <name type="scientific">Miscanthus lutarioriparius</name>
    <dbReference type="NCBI Taxonomy" id="422564"/>
    <lineage>
        <taxon>Eukaryota</taxon>
        <taxon>Viridiplantae</taxon>
        <taxon>Streptophyta</taxon>
        <taxon>Embryophyta</taxon>
        <taxon>Tracheophyta</taxon>
        <taxon>Spermatophyta</taxon>
        <taxon>Magnoliopsida</taxon>
        <taxon>Liliopsida</taxon>
        <taxon>Poales</taxon>
        <taxon>Poaceae</taxon>
        <taxon>PACMAD clade</taxon>
        <taxon>Panicoideae</taxon>
        <taxon>Andropogonodae</taxon>
        <taxon>Andropogoneae</taxon>
        <taxon>Saccharinae</taxon>
        <taxon>Miscanthus</taxon>
    </lineage>
</organism>
<evidence type="ECO:0000313" key="2">
    <source>
        <dbReference type="EMBL" id="CAD6255475.1"/>
    </source>
</evidence>
<proteinExistence type="predicted"/>
<dbReference type="Proteomes" id="UP000604825">
    <property type="component" value="Unassembled WGS sequence"/>
</dbReference>
<sequence>MDPCQGSSLRRSSTGAGRDNKHKEVMREQSAVGAMAEAPSYCLFPEETGRNSGSLQLHELFSADRQQPKPLEIY</sequence>
<keyword evidence="3" id="KW-1185">Reference proteome</keyword>
<name>A0A811Q4M9_9POAL</name>
<comment type="caution">
    <text evidence="2">The sequence shown here is derived from an EMBL/GenBank/DDBJ whole genome shotgun (WGS) entry which is preliminary data.</text>
</comment>
<feature type="compositionally biased region" description="Basic and acidic residues" evidence="1">
    <location>
        <begin position="18"/>
        <end position="27"/>
    </location>
</feature>
<dbReference type="AlphaFoldDB" id="A0A811Q4M9"/>